<proteinExistence type="predicted"/>
<organism evidence="2 3">
    <name type="scientific">Trichoplax adhaerens</name>
    <name type="common">Trichoplax reptans</name>
    <dbReference type="NCBI Taxonomy" id="10228"/>
    <lineage>
        <taxon>Eukaryota</taxon>
        <taxon>Metazoa</taxon>
        <taxon>Placozoa</taxon>
        <taxon>Uniplacotomia</taxon>
        <taxon>Trichoplacea</taxon>
        <taxon>Trichoplacidae</taxon>
        <taxon>Trichoplax</taxon>
    </lineage>
</organism>
<protein>
    <recommendedName>
        <fullName evidence="4">V-type ATPase assembly factor PKR1</fullName>
    </recommendedName>
</protein>
<dbReference type="Pfam" id="PF08636">
    <property type="entry name" value="Pkr1"/>
    <property type="match status" value="1"/>
</dbReference>
<dbReference type="PANTHER" id="PTHR28251:SF1">
    <property type="entry name" value="V-TYPE ATPASE ASSEMBLY FACTOR PKR1"/>
    <property type="match status" value="1"/>
</dbReference>
<feature type="transmembrane region" description="Helical" evidence="1">
    <location>
        <begin position="36"/>
        <end position="58"/>
    </location>
</feature>
<keyword evidence="1" id="KW-1133">Transmembrane helix</keyword>
<accession>B3RPS9</accession>
<dbReference type="GeneID" id="6750743"/>
<dbReference type="Proteomes" id="UP000009022">
    <property type="component" value="Unassembled WGS sequence"/>
</dbReference>
<dbReference type="InParanoid" id="B3RPS9"/>
<evidence type="ECO:0000313" key="3">
    <source>
        <dbReference type="Proteomes" id="UP000009022"/>
    </source>
</evidence>
<dbReference type="KEGG" id="tad:TRIADDRAFT_53649"/>
<evidence type="ECO:0000256" key="1">
    <source>
        <dbReference type="SAM" id="Phobius"/>
    </source>
</evidence>
<sequence length="105" mass="11798">MAKSNNDTDAALSSDNSGFFGPIVDNIFQPGVNSQVVIFINVVFVILLILFITLAVLWELNIHLIILGSLTFILIISINWFLAEIQKVKMESAQEHNEEDHNKKD</sequence>
<dbReference type="PhylomeDB" id="B3RPS9"/>
<dbReference type="AlphaFoldDB" id="B3RPS9"/>
<feature type="transmembrane region" description="Helical" evidence="1">
    <location>
        <begin position="64"/>
        <end position="82"/>
    </location>
</feature>
<evidence type="ECO:0000313" key="2">
    <source>
        <dbReference type="EMBL" id="EDV28237.1"/>
    </source>
</evidence>
<keyword evidence="1" id="KW-0472">Membrane</keyword>
<dbReference type="PANTHER" id="PTHR28251">
    <property type="entry name" value="V-TYPE ATPASE ASSEMBLY FACTOR PKR1"/>
    <property type="match status" value="1"/>
</dbReference>
<reference evidence="2 3" key="1">
    <citation type="journal article" date="2008" name="Nature">
        <title>The Trichoplax genome and the nature of placozoans.</title>
        <authorList>
            <person name="Srivastava M."/>
            <person name="Begovic E."/>
            <person name="Chapman J."/>
            <person name="Putnam N.H."/>
            <person name="Hellsten U."/>
            <person name="Kawashima T."/>
            <person name="Kuo A."/>
            <person name="Mitros T."/>
            <person name="Salamov A."/>
            <person name="Carpenter M.L."/>
            <person name="Signorovitch A.Y."/>
            <person name="Moreno M.A."/>
            <person name="Kamm K."/>
            <person name="Grimwood J."/>
            <person name="Schmutz J."/>
            <person name="Shapiro H."/>
            <person name="Grigoriev I.V."/>
            <person name="Buss L.W."/>
            <person name="Schierwater B."/>
            <person name="Dellaporta S.L."/>
            <person name="Rokhsar D.S."/>
        </authorList>
    </citation>
    <scope>NUCLEOTIDE SEQUENCE [LARGE SCALE GENOMIC DNA]</scope>
    <source>
        <strain evidence="2 3">Grell-BS-1999</strain>
    </source>
</reference>
<dbReference type="EMBL" id="DS985242">
    <property type="protein sequence ID" value="EDV28237.1"/>
    <property type="molecule type" value="Genomic_DNA"/>
</dbReference>
<gene>
    <name evidence="2" type="ORF">TRIADDRAFT_53649</name>
</gene>
<dbReference type="InterPro" id="IPR013945">
    <property type="entry name" value="Pkr1"/>
</dbReference>
<dbReference type="GO" id="GO:0005789">
    <property type="term" value="C:endoplasmic reticulum membrane"/>
    <property type="evidence" value="ECO:0000318"/>
    <property type="project" value="GO_Central"/>
</dbReference>
<dbReference type="RefSeq" id="XP_002110071.1">
    <property type="nucleotide sequence ID" value="XM_002110035.1"/>
</dbReference>
<dbReference type="HOGENOM" id="CLU_2240006_0_0_1"/>
<dbReference type="CTD" id="6750743"/>
<keyword evidence="1" id="KW-0812">Transmembrane</keyword>
<dbReference type="OMA" id="LASINWF"/>
<keyword evidence="3" id="KW-1185">Reference proteome</keyword>
<evidence type="ECO:0008006" key="4">
    <source>
        <dbReference type="Google" id="ProtNLM"/>
    </source>
</evidence>
<dbReference type="GO" id="GO:0070072">
    <property type="term" value="P:vacuolar proton-transporting V-type ATPase complex assembly"/>
    <property type="evidence" value="ECO:0000318"/>
    <property type="project" value="GO_Central"/>
</dbReference>
<name>B3RPS9_TRIAD</name>